<keyword evidence="6 10" id="KW-0067">ATP-binding</keyword>
<dbReference type="InterPro" id="IPR053374">
    <property type="entry name" value="TCP-1_chaperonin"/>
</dbReference>
<dbReference type="Pfam" id="PF00118">
    <property type="entry name" value="Cpn60_TCP1"/>
    <property type="match status" value="1"/>
</dbReference>
<dbReference type="Proteomes" id="UP001189122">
    <property type="component" value="Unassembled WGS sequence"/>
</dbReference>
<comment type="subcellular location">
    <subcellularLocation>
        <location evidence="1">Cytoplasm</location>
    </subcellularLocation>
</comment>
<evidence type="ECO:0000256" key="3">
    <source>
        <dbReference type="ARBA" id="ARBA00014424"/>
    </source>
</evidence>
<keyword evidence="12" id="KW-1185">Reference proteome</keyword>
<comment type="function">
    <text evidence="8">Molecular chaperone; assists the folding of proteins upon ATP hydrolysis. Known to play a role, in vitro, in the folding of actin and tubulin.</text>
</comment>
<dbReference type="GO" id="GO:0016887">
    <property type="term" value="F:ATP hydrolysis activity"/>
    <property type="evidence" value="ECO:0007669"/>
    <property type="project" value="InterPro"/>
</dbReference>
<dbReference type="GO" id="GO:0140662">
    <property type="term" value="F:ATP-dependent protein folding chaperone"/>
    <property type="evidence" value="ECO:0007669"/>
    <property type="project" value="InterPro"/>
</dbReference>
<dbReference type="InterPro" id="IPR027409">
    <property type="entry name" value="GroEL-like_apical_dom_sf"/>
</dbReference>
<dbReference type="InterPro" id="IPR027413">
    <property type="entry name" value="GROEL-like_equatorial_sf"/>
</dbReference>
<keyword evidence="7 10" id="KW-0143">Chaperone</keyword>
<dbReference type="GO" id="GO:0051082">
    <property type="term" value="F:unfolded protein binding"/>
    <property type="evidence" value="ECO:0007669"/>
    <property type="project" value="InterPro"/>
</dbReference>
<dbReference type="PANTHER" id="PTHR11353">
    <property type="entry name" value="CHAPERONIN"/>
    <property type="match status" value="1"/>
</dbReference>
<dbReference type="InterPro" id="IPR002194">
    <property type="entry name" value="Chaperonin_TCP-1_CS"/>
</dbReference>
<dbReference type="SUPFAM" id="SSF52029">
    <property type="entry name" value="GroEL apical domain-like"/>
    <property type="match status" value="1"/>
</dbReference>
<evidence type="ECO:0000256" key="2">
    <source>
        <dbReference type="ARBA" id="ARBA00008020"/>
    </source>
</evidence>
<dbReference type="InterPro" id="IPR012715">
    <property type="entry name" value="Chap_CCT_alpha"/>
</dbReference>
<dbReference type="InterPro" id="IPR054827">
    <property type="entry name" value="thermosome_alpha"/>
</dbReference>
<keyword evidence="4" id="KW-0963">Cytoplasm</keyword>
<dbReference type="SUPFAM" id="SSF48592">
    <property type="entry name" value="GroEL equatorial domain-like"/>
    <property type="match status" value="1"/>
</dbReference>
<dbReference type="Gene3D" id="3.30.260.10">
    <property type="entry name" value="TCP-1-like chaperonin intermediate domain"/>
    <property type="match status" value="1"/>
</dbReference>
<dbReference type="AlphaFoldDB" id="A0A7I8IYB9"/>
<protein>
    <recommendedName>
        <fullName evidence="3">T-complex protein 1 subunit alpha</fullName>
    </recommendedName>
    <alternativeName>
        <fullName evidence="9">CCT-alpha</fullName>
    </alternativeName>
</protein>
<evidence type="ECO:0000256" key="8">
    <source>
        <dbReference type="ARBA" id="ARBA00024677"/>
    </source>
</evidence>
<dbReference type="InterPro" id="IPR017998">
    <property type="entry name" value="Chaperone_TCP-1"/>
</dbReference>
<dbReference type="NCBIfam" id="TIGR02340">
    <property type="entry name" value="chap_CCT_alpha"/>
    <property type="match status" value="1"/>
</dbReference>
<dbReference type="SUPFAM" id="SSF54849">
    <property type="entry name" value="GroEL-intermediate domain like"/>
    <property type="match status" value="1"/>
</dbReference>
<organism evidence="11">
    <name type="scientific">Spirodela intermedia</name>
    <name type="common">Intermediate duckweed</name>
    <dbReference type="NCBI Taxonomy" id="51605"/>
    <lineage>
        <taxon>Eukaryota</taxon>
        <taxon>Viridiplantae</taxon>
        <taxon>Streptophyta</taxon>
        <taxon>Embryophyta</taxon>
        <taxon>Tracheophyta</taxon>
        <taxon>Spermatophyta</taxon>
        <taxon>Magnoliopsida</taxon>
        <taxon>Liliopsida</taxon>
        <taxon>Araceae</taxon>
        <taxon>Lemnoideae</taxon>
        <taxon>Spirodela</taxon>
    </lineage>
</organism>
<comment type="similarity">
    <text evidence="2 10">Belongs to the TCP-1 chaperonin family.</text>
</comment>
<evidence type="ECO:0000256" key="4">
    <source>
        <dbReference type="ARBA" id="ARBA00022490"/>
    </source>
</evidence>
<keyword evidence="5 10" id="KW-0547">Nucleotide-binding</keyword>
<dbReference type="GO" id="GO:0005737">
    <property type="term" value="C:cytoplasm"/>
    <property type="evidence" value="ECO:0007669"/>
    <property type="project" value="UniProtKB-SubCell"/>
</dbReference>
<evidence type="ECO:0000256" key="9">
    <source>
        <dbReference type="ARBA" id="ARBA00030049"/>
    </source>
</evidence>
<dbReference type="InterPro" id="IPR027410">
    <property type="entry name" value="TCP-1-like_intermed_sf"/>
</dbReference>
<dbReference type="FunFam" id="3.50.7.10:FF:000009">
    <property type="entry name" value="T-complex protein 1 subunit alpha"/>
    <property type="match status" value="1"/>
</dbReference>
<dbReference type="Gene3D" id="1.10.560.10">
    <property type="entry name" value="GroEL-like equatorial domain"/>
    <property type="match status" value="1"/>
</dbReference>
<dbReference type="PROSITE" id="PS00750">
    <property type="entry name" value="TCP1_1"/>
    <property type="match status" value="1"/>
</dbReference>
<dbReference type="InterPro" id="IPR002423">
    <property type="entry name" value="Cpn60/GroEL/TCP-1"/>
</dbReference>
<evidence type="ECO:0000313" key="12">
    <source>
        <dbReference type="Proteomes" id="UP001189122"/>
    </source>
</evidence>
<dbReference type="NCBIfam" id="NF041082">
    <property type="entry name" value="thermosome_alpha"/>
    <property type="match status" value="1"/>
</dbReference>
<evidence type="ECO:0000256" key="7">
    <source>
        <dbReference type="ARBA" id="ARBA00023186"/>
    </source>
</evidence>
<name>A0A7I8IYB9_SPIIN</name>
<dbReference type="EMBL" id="CACRZD030000006">
    <property type="protein sequence ID" value="CAA6662143.1"/>
    <property type="molecule type" value="Genomic_DNA"/>
</dbReference>
<dbReference type="Gene3D" id="3.50.7.10">
    <property type="entry name" value="GroEL"/>
    <property type="match status" value="1"/>
</dbReference>
<sequence length="576" mass="62092">MEARARQVFCSCDRAGAGAAVVEAFAVPACAACGNGFHRPCTQRPGERLSGQDVRDQNVMACQAVANIVKSSLGPAGLDKMLIDDIGDVTITNDGATVLKMLDVEHPAAKILVGLSQLQDREVGDGTTSVVIVAGELLKRANDLVKSRMHPTLVISGFRGSCRFIKEKLAIEIDKLGRECLINCAKTSIASKMIGSESDFFAKLVTEAVLAVKTMSAEGVVRYPIKSINILKFHGESVKDSYLLDGYALNIGRSAQGMPTRVAPARIACLHFNLQRTKMQMGIQVSVTDPRALKKICQREADITKERIGKLLEAGANVVLTSKGIDDMSLKYFVEAGVIALRRVPKDDLRHVSKATAATMVSTFANMEGEETFDSSFLGYADEVVETSIAGCDVVLLKGTKNTNAVSLILRGANDFMLEEMERSLRDALHTVKSTLESNLVVAGGGAVEAALSMHLERLATSLESREQLAVAEFAESLMIIPKVLAVNAAKDATDLVSALRSCYHPTQVGADEQHLSSMGLDLSRGVVRNSFEAGVIEPAINKVKIMQFATEAAITILRIDDMIKLVGDRQEYEEE</sequence>
<dbReference type="PROSITE" id="PS00995">
    <property type="entry name" value="TCP1_3"/>
    <property type="match status" value="1"/>
</dbReference>
<proteinExistence type="inferred from homology"/>
<dbReference type="NCBIfam" id="NF041083">
    <property type="entry name" value="thermosome_beta"/>
    <property type="match status" value="1"/>
</dbReference>
<evidence type="ECO:0000313" key="11">
    <source>
        <dbReference type="EMBL" id="CAA2622497.1"/>
    </source>
</evidence>
<accession>A0A7I8IYB9</accession>
<evidence type="ECO:0000256" key="6">
    <source>
        <dbReference type="ARBA" id="ARBA00022840"/>
    </source>
</evidence>
<dbReference type="PRINTS" id="PR00304">
    <property type="entry name" value="TCOMPLEXTCP1"/>
</dbReference>
<dbReference type="GO" id="GO:0005524">
    <property type="term" value="F:ATP binding"/>
    <property type="evidence" value="ECO:0007669"/>
    <property type="project" value="UniProtKB-KW"/>
</dbReference>
<gene>
    <name evidence="11" type="ORF">SI7747_06008536</name>
</gene>
<dbReference type="EMBL" id="LR743593">
    <property type="protein sequence ID" value="CAA2622497.1"/>
    <property type="molecule type" value="Genomic_DNA"/>
</dbReference>
<evidence type="ECO:0000256" key="1">
    <source>
        <dbReference type="ARBA" id="ARBA00004496"/>
    </source>
</evidence>
<dbReference type="PROSITE" id="PS00751">
    <property type="entry name" value="TCP1_2"/>
    <property type="match status" value="1"/>
</dbReference>
<reference evidence="11 12" key="1">
    <citation type="submission" date="2019-12" db="EMBL/GenBank/DDBJ databases">
        <authorList>
            <person name="Scholz U."/>
            <person name="Mascher M."/>
            <person name="Fiebig A."/>
        </authorList>
    </citation>
    <scope>NUCLEOTIDE SEQUENCE</scope>
</reference>
<evidence type="ECO:0000256" key="5">
    <source>
        <dbReference type="ARBA" id="ARBA00022741"/>
    </source>
</evidence>
<evidence type="ECO:0000256" key="10">
    <source>
        <dbReference type="RuleBase" id="RU004187"/>
    </source>
</evidence>
<dbReference type="CDD" id="cd03335">
    <property type="entry name" value="TCP1_alpha"/>
    <property type="match status" value="1"/>
</dbReference>